<dbReference type="GO" id="GO:0016810">
    <property type="term" value="F:hydrolase activity, acting on carbon-nitrogen (but not peptide) bonds"/>
    <property type="evidence" value="ECO:0007669"/>
    <property type="project" value="InterPro"/>
</dbReference>
<proteinExistence type="predicted"/>
<feature type="compositionally biased region" description="Basic and acidic residues" evidence="1">
    <location>
        <begin position="29"/>
        <end position="40"/>
    </location>
</feature>
<dbReference type="Gene3D" id="3.20.20.370">
    <property type="entry name" value="Glycoside hydrolase/deacetylase"/>
    <property type="match status" value="1"/>
</dbReference>
<gene>
    <name evidence="3" type="ORF">GOM49_00985</name>
</gene>
<dbReference type="PANTHER" id="PTHR10587">
    <property type="entry name" value="GLYCOSYL TRANSFERASE-RELATED"/>
    <property type="match status" value="1"/>
</dbReference>
<dbReference type="PANTHER" id="PTHR10587:SF125">
    <property type="entry name" value="POLYSACCHARIDE DEACETYLASE YHEN-RELATED"/>
    <property type="match status" value="1"/>
</dbReference>
<protein>
    <submittedName>
        <fullName evidence="3">Polysaccharide deacetylase family protein</fullName>
    </submittedName>
</protein>
<dbReference type="GO" id="GO:0005975">
    <property type="term" value="P:carbohydrate metabolic process"/>
    <property type="evidence" value="ECO:0007669"/>
    <property type="project" value="InterPro"/>
</dbReference>
<evidence type="ECO:0000256" key="1">
    <source>
        <dbReference type="SAM" id="MobiDB-lite"/>
    </source>
</evidence>
<name>A0A6I6ET04_9CLOT</name>
<dbReference type="InterPro" id="IPR011330">
    <property type="entry name" value="Glyco_hydro/deAcase_b/a-brl"/>
</dbReference>
<accession>A0A6I6ET04</accession>
<dbReference type="CDD" id="cd10944">
    <property type="entry name" value="CE4_SmPgdA_like"/>
    <property type="match status" value="1"/>
</dbReference>
<dbReference type="InterPro" id="IPR050248">
    <property type="entry name" value="Polysacc_deacetylase_ArnD"/>
</dbReference>
<feature type="region of interest" description="Disordered" evidence="1">
    <location>
        <begin position="1"/>
        <end position="91"/>
    </location>
</feature>
<sequence>MGFIAGSKLLKKPSSAPPNESLQANPIEKTPDNNKEKVDDADNTNDSSKNTSTDDAAKAPDSSDKNETSDNSKVNPNSPGTADTKPVDDSEPKKEAFLTFDDGPTTNITPRILKILDEYNIKATFFVIGQNAEKHPEIIKEEKEKGHAVANHTYSHDYKYIYNNPSNFLKDLEKGDQVLASILGEHSSKIIRFPGGSFGSKRAAYREAVKKAGYTYIDWNALNGDAERLNVPASTLIERVKESTKNKRHVVILMHDAATKKTTADSLPQVIEYLKSQGYEFKTLEQQ</sequence>
<feature type="domain" description="NodB homology" evidence="2">
    <location>
        <begin position="94"/>
        <end position="282"/>
    </location>
</feature>
<dbReference type="SUPFAM" id="SSF88713">
    <property type="entry name" value="Glycoside hydrolase/deacetylase"/>
    <property type="match status" value="1"/>
</dbReference>
<dbReference type="AlphaFoldDB" id="A0A6I6ET04"/>
<evidence type="ECO:0000259" key="2">
    <source>
        <dbReference type="PROSITE" id="PS51677"/>
    </source>
</evidence>
<dbReference type="PROSITE" id="PS51677">
    <property type="entry name" value="NODB"/>
    <property type="match status" value="1"/>
</dbReference>
<dbReference type="InterPro" id="IPR002509">
    <property type="entry name" value="NODB_dom"/>
</dbReference>
<dbReference type="EMBL" id="CP046522">
    <property type="protein sequence ID" value="QGU96759.1"/>
    <property type="molecule type" value="Genomic_DNA"/>
</dbReference>
<feature type="compositionally biased region" description="Polar residues" evidence="1">
    <location>
        <begin position="71"/>
        <end position="81"/>
    </location>
</feature>
<dbReference type="Pfam" id="PF01522">
    <property type="entry name" value="Polysacc_deac_1"/>
    <property type="match status" value="1"/>
</dbReference>
<keyword evidence="4" id="KW-1185">Reference proteome</keyword>
<dbReference type="Proteomes" id="UP000422764">
    <property type="component" value="Chromosome"/>
</dbReference>
<evidence type="ECO:0000313" key="4">
    <source>
        <dbReference type="Proteomes" id="UP000422764"/>
    </source>
</evidence>
<feature type="compositionally biased region" description="Basic and acidic residues" evidence="1">
    <location>
        <begin position="55"/>
        <end position="70"/>
    </location>
</feature>
<organism evidence="3 4">
    <name type="scientific">Clostridium bovifaecis</name>
    <dbReference type="NCBI Taxonomy" id="2184719"/>
    <lineage>
        <taxon>Bacteria</taxon>
        <taxon>Bacillati</taxon>
        <taxon>Bacillota</taxon>
        <taxon>Clostridia</taxon>
        <taxon>Eubacteriales</taxon>
        <taxon>Clostridiaceae</taxon>
        <taxon>Clostridium</taxon>
    </lineage>
</organism>
<evidence type="ECO:0000313" key="3">
    <source>
        <dbReference type="EMBL" id="QGU96759.1"/>
    </source>
</evidence>
<reference evidence="3 4" key="1">
    <citation type="submission" date="2019-12" db="EMBL/GenBank/DDBJ databases">
        <title>Genome sequenceing of Clostridium bovifaecis.</title>
        <authorList>
            <person name="Yao Y."/>
        </authorList>
    </citation>
    <scope>NUCLEOTIDE SEQUENCE [LARGE SCALE GENOMIC DNA]</scope>
    <source>
        <strain evidence="3 4">BXX</strain>
    </source>
</reference>